<dbReference type="InterPro" id="IPR021788">
    <property type="entry name" value="CPP1-like"/>
</dbReference>
<name>A0A2V3J2X5_9FLOR</name>
<feature type="transmembrane region" description="Helical" evidence="2">
    <location>
        <begin position="119"/>
        <end position="152"/>
    </location>
</feature>
<keyword evidence="2" id="KW-0472">Membrane</keyword>
<dbReference type="PANTHER" id="PTHR33372:SF2">
    <property type="entry name" value="PROTEIN CHAPERONE-LIKE PROTEIN OF POR1, CHLOROPLASTIC"/>
    <property type="match status" value="1"/>
</dbReference>
<organism evidence="3 4">
    <name type="scientific">Gracilariopsis chorda</name>
    <dbReference type="NCBI Taxonomy" id="448386"/>
    <lineage>
        <taxon>Eukaryota</taxon>
        <taxon>Rhodophyta</taxon>
        <taxon>Florideophyceae</taxon>
        <taxon>Rhodymeniophycidae</taxon>
        <taxon>Gracilariales</taxon>
        <taxon>Gracilariaceae</taxon>
        <taxon>Gracilariopsis</taxon>
    </lineage>
</organism>
<protein>
    <submittedName>
        <fullName evidence="3">Uncharacterized protein</fullName>
    </submittedName>
</protein>
<gene>
    <name evidence="3" type="ORF">BWQ96_01807</name>
</gene>
<dbReference type="Proteomes" id="UP000247409">
    <property type="component" value="Unassembled WGS sequence"/>
</dbReference>
<dbReference type="Pfam" id="PF11833">
    <property type="entry name" value="CPP1-like"/>
    <property type="match status" value="1"/>
</dbReference>
<dbReference type="AlphaFoldDB" id="A0A2V3J2X5"/>
<feature type="transmembrane region" description="Helical" evidence="2">
    <location>
        <begin position="214"/>
        <end position="232"/>
    </location>
</feature>
<dbReference type="OrthoDB" id="2014563at2759"/>
<dbReference type="PANTHER" id="PTHR33372">
    <property type="match status" value="1"/>
</dbReference>
<keyword evidence="2" id="KW-0812">Transmembrane</keyword>
<keyword evidence="2" id="KW-1133">Transmembrane helix</keyword>
<evidence type="ECO:0000313" key="4">
    <source>
        <dbReference type="Proteomes" id="UP000247409"/>
    </source>
</evidence>
<dbReference type="GO" id="GO:0031969">
    <property type="term" value="C:chloroplast membrane"/>
    <property type="evidence" value="ECO:0007669"/>
    <property type="project" value="TreeGrafter"/>
</dbReference>
<dbReference type="EMBL" id="NBIV01000014">
    <property type="protein sequence ID" value="PXF48347.1"/>
    <property type="molecule type" value="Genomic_DNA"/>
</dbReference>
<evidence type="ECO:0000256" key="2">
    <source>
        <dbReference type="SAM" id="Phobius"/>
    </source>
</evidence>
<proteinExistence type="predicted"/>
<accession>A0A2V3J2X5</accession>
<keyword evidence="4" id="KW-1185">Reference proteome</keyword>
<feature type="region of interest" description="Disordered" evidence="1">
    <location>
        <begin position="1"/>
        <end position="23"/>
    </location>
</feature>
<comment type="caution">
    <text evidence="3">The sequence shown here is derived from an EMBL/GenBank/DDBJ whole genome shotgun (WGS) entry which is preliminary data.</text>
</comment>
<reference evidence="3 4" key="1">
    <citation type="journal article" date="2018" name="Mol. Biol. Evol.">
        <title>Analysis of the draft genome of the red seaweed Gracilariopsis chorda provides insights into genome size evolution in Rhodophyta.</title>
        <authorList>
            <person name="Lee J."/>
            <person name="Yang E.C."/>
            <person name="Graf L."/>
            <person name="Yang J.H."/>
            <person name="Qiu H."/>
            <person name="Zel Zion U."/>
            <person name="Chan C.X."/>
            <person name="Stephens T.G."/>
            <person name="Weber A.P.M."/>
            <person name="Boo G.H."/>
            <person name="Boo S.M."/>
            <person name="Kim K.M."/>
            <person name="Shin Y."/>
            <person name="Jung M."/>
            <person name="Lee S.J."/>
            <person name="Yim H.S."/>
            <person name="Lee J.H."/>
            <person name="Bhattacharya D."/>
            <person name="Yoon H.S."/>
        </authorList>
    </citation>
    <scope>NUCLEOTIDE SEQUENCE [LARGE SCALE GENOMIC DNA]</scope>
    <source>
        <strain evidence="3 4">SKKU-2015</strain>
        <tissue evidence="3">Whole body</tissue>
    </source>
</reference>
<evidence type="ECO:0000256" key="1">
    <source>
        <dbReference type="SAM" id="MobiDB-lite"/>
    </source>
</evidence>
<dbReference type="STRING" id="448386.A0A2V3J2X5"/>
<feature type="compositionally biased region" description="Basic residues" evidence="1">
    <location>
        <begin position="7"/>
        <end position="17"/>
    </location>
</feature>
<evidence type="ECO:0000313" key="3">
    <source>
        <dbReference type="EMBL" id="PXF48347.1"/>
    </source>
</evidence>
<sequence length="239" mass="26836">MLFGFGSKKKSAPKKGKSGGNPYRALGVGEDATYDEVESAVKRLSIKYADDPKKLMMLDVYKDQIFEDKLQKRMSGSLMPKIKESPYERKLQPKKRFVMPPWAQGIFKLPDFPYFKRTGIIMGIFFILGFITPTLAGSCMAMAFIAAAGFLYNRGLPEPVRDDYGAYGEVRPVKHIIVLKTVLINLAVAAVFFGLAQLYMIYLPLPVWSPPDAFVNASVVFGLWMSCLLFMAQDPNDIY</sequence>
<feature type="transmembrane region" description="Helical" evidence="2">
    <location>
        <begin position="182"/>
        <end position="202"/>
    </location>
</feature>